<dbReference type="GO" id="GO:0005524">
    <property type="term" value="F:ATP binding"/>
    <property type="evidence" value="ECO:0007669"/>
    <property type="project" value="InterPro"/>
</dbReference>
<evidence type="ECO:0000256" key="11">
    <source>
        <dbReference type="ARBA" id="ARBA00023286"/>
    </source>
</evidence>
<keyword evidence="3" id="KW-0813">Transport</keyword>
<comment type="similarity">
    <text evidence="2">Belongs to the P2X receptor family.</text>
</comment>
<keyword evidence="8 15" id="KW-0472">Membrane</keyword>
<keyword evidence="17" id="KW-1185">Reference proteome</keyword>
<comment type="catalytic activity">
    <reaction evidence="13">
        <text>Ca(2+)(in) = Ca(2+)(out)</text>
        <dbReference type="Rhea" id="RHEA:29671"/>
        <dbReference type="ChEBI" id="CHEBI:29108"/>
    </reaction>
</comment>
<keyword evidence="7" id="KW-0406">Ion transport</keyword>
<feature type="transmembrane region" description="Helical" evidence="15">
    <location>
        <begin position="53"/>
        <end position="69"/>
    </location>
</feature>
<evidence type="ECO:0000256" key="13">
    <source>
        <dbReference type="ARBA" id="ARBA00036634"/>
    </source>
</evidence>
<dbReference type="InterPro" id="IPR001429">
    <property type="entry name" value="P2X_purnocptor"/>
</dbReference>
<dbReference type="GO" id="GO:0070588">
    <property type="term" value="P:calcium ion transmembrane transport"/>
    <property type="evidence" value="ECO:0007669"/>
    <property type="project" value="TreeGrafter"/>
</dbReference>
<dbReference type="InterPro" id="IPR003050">
    <property type="entry name" value="P2X7_purinoceptor"/>
</dbReference>
<dbReference type="CTD" id="5027"/>
<keyword evidence="4" id="KW-1003">Cell membrane</keyword>
<evidence type="ECO:0000313" key="18">
    <source>
        <dbReference type="RefSeq" id="XP_012695598.2"/>
    </source>
</evidence>
<dbReference type="RefSeq" id="XP_012695598.2">
    <property type="nucleotide sequence ID" value="XM_012840144.3"/>
</dbReference>
<evidence type="ECO:0000256" key="9">
    <source>
        <dbReference type="ARBA" id="ARBA00023157"/>
    </source>
</evidence>
<evidence type="ECO:0000256" key="8">
    <source>
        <dbReference type="ARBA" id="ARBA00023136"/>
    </source>
</evidence>
<gene>
    <name evidence="18" type="primary">p2rx7</name>
</gene>
<dbReference type="InterPro" id="IPR027309">
    <property type="entry name" value="P2X_extracellular_dom_sf"/>
</dbReference>
<dbReference type="Pfam" id="PF20478">
    <property type="entry name" value="P2RX7_C"/>
    <property type="match status" value="1"/>
</dbReference>
<evidence type="ECO:0000256" key="6">
    <source>
        <dbReference type="ARBA" id="ARBA00022989"/>
    </source>
</evidence>
<dbReference type="GO" id="GO:0033198">
    <property type="term" value="P:response to ATP"/>
    <property type="evidence" value="ECO:0007669"/>
    <property type="project" value="InterPro"/>
</dbReference>
<evidence type="ECO:0000256" key="3">
    <source>
        <dbReference type="ARBA" id="ARBA00022448"/>
    </source>
</evidence>
<dbReference type="PRINTS" id="PR01314">
    <property type="entry name" value="P2X7RECEPTOR"/>
</dbReference>
<dbReference type="GO" id="GO:0001614">
    <property type="term" value="F:purinergic nucleotide receptor activity"/>
    <property type="evidence" value="ECO:0007669"/>
    <property type="project" value="InterPro"/>
</dbReference>
<dbReference type="Proteomes" id="UP000515152">
    <property type="component" value="Chromosome 7"/>
</dbReference>
<evidence type="ECO:0000256" key="15">
    <source>
        <dbReference type="SAM" id="Phobius"/>
    </source>
</evidence>
<dbReference type="PANTHER" id="PTHR10125">
    <property type="entry name" value="P2X PURINOCEPTOR"/>
    <property type="match status" value="1"/>
</dbReference>
<dbReference type="GO" id="GO:0005886">
    <property type="term" value="C:plasma membrane"/>
    <property type="evidence" value="ECO:0007669"/>
    <property type="project" value="UniProtKB-SubCell"/>
</dbReference>
<keyword evidence="5 15" id="KW-0812">Transmembrane</keyword>
<feature type="transmembrane region" description="Helical" evidence="15">
    <location>
        <begin position="353"/>
        <end position="375"/>
    </location>
</feature>
<evidence type="ECO:0000256" key="4">
    <source>
        <dbReference type="ARBA" id="ARBA00022475"/>
    </source>
</evidence>
<dbReference type="AlphaFoldDB" id="A0A6P3WD54"/>
<evidence type="ECO:0000256" key="7">
    <source>
        <dbReference type="ARBA" id="ARBA00023065"/>
    </source>
</evidence>
<dbReference type="PANTHER" id="PTHR10125:SF13">
    <property type="entry name" value="P2X PURINOCEPTOR 7"/>
    <property type="match status" value="1"/>
</dbReference>
<dbReference type="NCBIfam" id="TIGR00863">
    <property type="entry name" value="P2X"/>
    <property type="match status" value="1"/>
</dbReference>
<comment type="subcellular location">
    <subcellularLocation>
        <location evidence="1">Cell membrane</location>
        <topology evidence="1">Multi-pass membrane protein</topology>
    </subcellularLocation>
</comment>
<dbReference type="GO" id="GO:0098794">
    <property type="term" value="C:postsynapse"/>
    <property type="evidence" value="ECO:0007669"/>
    <property type="project" value="GOC"/>
</dbReference>
<evidence type="ECO:0000256" key="1">
    <source>
        <dbReference type="ARBA" id="ARBA00004651"/>
    </source>
</evidence>
<evidence type="ECO:0000256" key="2">
    <source>
        <dbReference type="ARBA" id="ARBA00009848"/>
    </source>
</evidence>
<dbReference type="FunFam" id="2.60.490.10:FF:000001">
    <property type="entry name" value="P2X purinoceptor"/>
    <property type="match status" value="1"/>
</dbReference>
<evidence type="ECO:0000256" key="5">
    <source>
        <dbReference type="ARBA" id="ARBA00022692"/>
    </source>
</evidence>
<dbReference type="PRINTS" id="PR01307">
    <property type="entry name" value="P2XRECEPTOR"/>
</dbReference>
<dbReference type="GeneID" id="105911348"/>
<evidence type="ECO:0000256" key="14">
    <source>
        <dbReference type="SAM" id="MobiDB-lite"/>
    </source>
</evidence>
<dbReference type="Pfam" id="PF00864">
    <property type="entry name" value="P2X_receptor"/>
    <property type="match status" value="1"/>
</dbReference>
<keyword evidence="12" id="KW-0407">Ion channel</keyword>
<dbReference type="OrthoDB" id="494673at2759"/>
<reference evidence="18" key="1">
    <citation type="submission" date="2025-08" db="UniProtKB">
        <authorList>
            <consortium name="RefSeq"/>
        </authorList>
    </citation>
    <scope>IDENTIFICATION</scope>
</reference>
<keyword evidence="9" id="KW-1015">Disulfide bond</keyword>
<protein>
    <submittedName>
        <fullName evidence="18">P2X purinoceptor 7</fullName>
    </submittedName>
</protein>
<feature type="region of interest" description="Disordered" evidence="14">
    <location>
        <begin position="1"/>
        <end position="21"/>
    </location>
</feature>
<proteinExistence type="inferred from homology"/>
<keyword evidence="6 15" id="KW-1133">Transmembrane helix</keyword>
<accession>A0A6P3WD54</accession>
<dbReference type="GO" id="GO:0004931">
    <property type="term" value="F:extracellularly ATP-gated monoatomic cation channel activity"/>
    <property type="evidence" value="ECO:0007669"/>
    <property type="project" value="InterPro"/>
</dbReference>
<name>A0A6P3WD54_CLUHA</name>
<evidence type="ECO:0000256" key="10">
    <source>
        <dbReference type="ARBA" id="ARBA00023180"/>
    </source>
</evidence>
<evidence type="ECO:0000313" key="17">
    <source>
        <dbReference type="Proteomes" id="UP000515152"/>
    </source>
</evidence>
<keyword evidence="10" id="KW-0325">Glycoprotein</keyword>
<feature type="compositionally biased region" description="Polar residues" evidence="14">
    <location>
        <begin position="1"/>
        <end position="14"/>
    </location>
</feature>
<dbReference type="Gene3D" id="1.10.287.940">
    <property type="entry name" value="atp-gated p2x4 ion channel"/>
    <property type="match status" value="1"/>
</dbReference>
<organism evidence="17 18">
    <name type="scientific">Clupea harengus</name>
    <name type="common">Atlantic herring</name>
    <dbReference type="NCBI Taxonomy" id="7950"/>
    <lineage>
        <taxon>Eukaryota</taxon>
        <taxon>Metazoa</taxon>
        <taxon>Chordata</taxon>
        <taxon>Craniata</taxon>
        <taxon>Vertebrata</taxon>
        <taxon>Euteleostomi</taxon>
        <taxon>Actinopterygii</taxon>
        <taxon>Neopterygii</taxon>
        <taxon>Teleostei</taxon>
        <taxon>Clupei</taxon>
        <taxon>Clupeiformes</taxon>
        <taxon>Clupeoidei</taxon>
        <taxon>Clupeidae</taxon>
        <taxon>Clupea</taxon>
    </lineage>
</organism>
<dbReference type="InterPro" id="IPR046815">
    <property type="entry name" value="P2RX7_C"/>
</dbReference>
<evidence type="ECO:0000256" key="12">
    <source>
        <dbReference type="ARBA" id="ARBA00023303"/>
    </source>
</evidence>
<keyword evidence="11" id="KW-1071">Ligand-gated ion channel</keyword>
<dbReference type="KEGG" id="char:105911348"/>
<sequence length="605" mass="68809">MWSDHVTTPENSSRVLRERAPSSNMPCGLLNLCEYETHKLVKIKSVKLGSMKWMTNGIILMFICIMLFWNQEYQAYDLVVSSVTTKVKGVALTSMPGIGDVVWDVVDHSGPSQGKNSFFVVTNVLATKQQKQSKCPETPQDGRLCRSDKDCEMGYWDQRSHGVQTGVCVKFDVTRKTCEVAAWCPVEKRKHPPRPALLASAENFTVLIKNNIRFPAFNYIRRNILPEMTDTYLKSCIFNRRTHPHCPIFRLGDIVTQAKENFTEMAVEGGVIGVQINWECDLNPLFHRCLPKYSFRRLDEKESNRTLYPGLNFRFARYYTENSIEHRTLYKAFGIRFDVMVFGKAGRFSVIQLVIYIGSTLSYYALTTVFLDWLIGSRCYSREAKHYSERKFESIQDQQECLLGVSFVDEDKVRLVKRSKKKSLQKVKPISFHQRKDESTSFKAMISALQTPARPDMLAQNGSEADGGKGQSSGTPLLEMPRGNCPSWCQCGCCPPSDLLEEQLCCRRGRGRCLTSSPLFPSLVLSRHTLETMLLYRSPLAELHEEAHLRHEAYAQYISWRFGAALPQEAKPVMPSCCVARVRAEFPSPDGQYSGLGLRQALRPS</sequence>
<evidence type="ECO:0000259" key="16">
    <source>
        <dbReference type="Pfam" id="PF20478"/>
    </source>
</evidence>
<dbReference type="Gene3D" id="2.60.490.10">
    <property type="entry name" value="atp-gated p2x4 ion channel domain"/>
    <property type="match status" value="1"/>
</dbReference>
<dbReference type="InterPro" id="IPR059116">
    <property type="entry name" value="P2X_receptor"/>
</dbReference>
<feature type="domain" description="P2X purinoreceptor 7 intracellular" evidence="16">
    <location>
        <begin position="405"/>
        <end position="596"/>
    </location>
</feature>